<dbReference type="NCBIfam" id="TIGR03544">
    <property type="entry name" value="DivI1A_domain"/>
    <property type="match status" value="1"/>
</dbReference>
<evidence type="ECO:0000313" key="2">
    <source>
        <dbReference type="EMBL" id="VAW07280.1"/>
    </source>
</evidence>
<accession>A0A3B0SS10</accession>
<reference evidence="2" key="1">
    <citation type="submission" date="2018-06" db="EMBL/GenBank/DDBJ databases">
        <authorList>
            <person name="Zhirakovskaya E."/>
        </authorList>
    </citation>
    <scope>NUCLEOTIDE SEQUENCE</scope>
</reference>
<name>A0A3B0SS10_9ZZZZ</name>
<protein>
    <submittedName>
        <fullName evidence="2">Uncharacterized protein</fullName>
    </submittedName>
</protein>
<gene>
    <name evidence="2" type="ORF">MNBD_ACTINO02-2696</name>
</gene>
<keyword evidence="1" id="KW-0175">Coiled coil</keyword>
<dbReference type="EMBL" id="UOEK01000393">
    <property type="protein sequence ID" value="VAW07280.1"/>
    <property type="molecule type" value="Genomic_DNA"/>
</dbReference>
<evidence type="ECO:0000256" key="1">
    <source>
        <dbReference type="SAM" id="Coils"/>
    </source>
</evidence>
<dbReference type="AlphaFoldDB" id="A0A3B0SS10"/>
<dbReference type="Gene3D" id="6.10.250.660">
    <property type="match status" value="1"/>
</dbReference>
<organism evidence="2">
    <name type="scientific">hydrothermal vent metagenome</name>
    <dbReference type="NCBI Taxonomy" id="652676"/>
    <lineage>
        <taxon>unclassified sequences</taxon>
        <taxon>metagenomes</taxon>
        <taxon>ecological metagenomes</taxon>
    </lineage>
</organism>
<dbReference type="InterPro" id="IPR019933">
    <property type="entry name" value="DivIVA_domain"/>
</dbReference>
<feature type="coiled-coil region" evidence="1">
    <location>
        <begin position="43"/>
        <end position="151"/>
    </location>
</feature>
<sequence length="351" mass="37764">MSIDSHIIETHVFTQRRRGYDPAEVDAIIARLTAALVSNERALAETRATVRSLQEDLQAEAEAADRHAKQEVARILATAQAQADELLKSARDRADTYERAANDLFAKAEATDRDLTSEIEDAVGATAAEQADILEEATQEAEAMLRDTEVQAQRRAREIIQDAITESETMLVDAEFGAAARVSSASMHAEAVLKQARAEAEDLIIGVQADIERERAKAAAAIAAMASAVATPTVVDLTDSDPKVALGRSASPSPTRRHTQSVIVLKPDGVTIDLHDKSFADPIAELVAHRHYSFAIPDGSGALPATRALLNSDIVTSNSRRIPDGAEGGRATIYQRRGLGIRSRLSMLNES</sequence>
<proteinExistence type="predicted"/>